<dbReference type="AlphaFoldDB" id="A0A849K6V7"/>
<keyword evidence="3" id="KW-1185">Reference proteome</keyword>
<feature type="compositionally biased region" description="Polar residues" evidence="1">
    <location>
        <begin position="26"/>
        <end position="44"/>
    </location>
</feature>
<gene>
    <name evidence="2" type="ORF">HK415_09080</name>
</gene>
<evidence type="ECO:0000313" key="2">
    <source>
        <dbReference type="EMBL" id="NNU43280.1"/>
    </source>
</evidence>
<reference evidence="2 3" key="2">
    <citation type="submission" date="2020-06" db="EMBL/GenBank/DDBJ databases">
        <title>Ramlibacter rhizophilus sp. nov., isolated from rhizosphere soil of national flower Mugunghwa from South Korea.</title>
        <authorList>
            <person name="Zheng-Fei Y."/>
            <person name="Huan T."/>
        </authorList>
    </citation>
    <scope>NUCLEOTIDE SEQUENCE [LARGE SCALE GENOMIC DNA]</scope>
    <source>
        <strain evidence="2 3">B156</strain>
    </source>
</reference>
<reference evidence="2 3" key="1">
    <citation type="submission" date="2020-05" db="EMBL/GenBank/DDBJ databases">
        <authorList>
            <person name="Khan S.A."/>
            <person name="Jeon C.O."/>
            <person name="Chun B.H."/>
        </authorList>
    </citation>
    <scope>NUCLEOTIDE SEQUENCE [LARGE SCALE GENOMIC DNA]</scope>
    <source>
        <strain evidence="2 3">B156</strain>
    </source>
</reference>
<dbReference type="Proteomes" id="UP000552954">
    <property type="component" value="Unassembled WGS sequence"/>
</dbReference>
<evidence type="ECO:0000256" key="1">
    <source>
        <dbReference type="SAM" id="MobiDB-lite"/>
    </source>
</evidence>
<dbReference type="EMBL" id="JABFCS010000001">
    <property type="protein sequence ID" value="NNU43280.1"/>
    <property type="molecule type" value="Genomic_DNA"/>
</dbReference>
<name>A0A849K6V7_9BURK</name>
<accession>A0A849K6V7</accession>
<dbReference type="RefSeq" id="WP_171558329.1">
    <property type="nucleotide sequence ID" value="NZ_JABFCS010000001.1"/>
</dbReference>
<evidence type="ECO:0000313" key="3">
    <source>
        <dbReference type="Proteomes" id="UP000552954"/>
    </source>
</evidence>
<feature type="region of interest" description="Disordered" evidence="1">
    <location>
        <begin position="65"/>
        <end position="116"/>
    </location>
</feature>
<protein>
    <submittedName>
        <fullName evidence="2">Uncharacterized protein</fullName>
    </submittedName>
</protein>
<organism evidence="2 3">
    <name type="scientific">Ramlibacter montanisoli</name>
    <dbReference type="NCBI Taxonomy" id="2732512"/>
    <lineage>
        <taxon>Bacteria</taxon>
        <taxon>Pseudomonadati</taxon>
        <taxon>Pseudomonadota</taxon>
        <taxon>Betaproteobacteria</taxon>
        <taxon>Burkholderiales</taxon>
        <taxon>Comamonadaceae</taxon>
        <taxon>Ramlibacter</taxon>
    </lineage>
</organism>
<sequence>MARWPMPGTESSPVAMPVSTGAEPRSTPSASNTNMRERTLSTITKGPLPWSRECSTQSATCRLSAEGVSRTKSAGFAAAPVQARQAQAASSQDPRSKVDRATGQFRYGRAGRSGAR</sequence>
<proteinExistence type="predicted"/>
<feature type="region of interest" description="Disordered" evidence="1">
    <location>
        <begin position="1"/>
        <end position="53"/>
    </location>
</feature>
<comment type="caution">
    <text evidence="2">The sequence shown here is derived from an EMBL/GenBank/DDBJ whole genome shotgun (WGS) entry which is preliminary data.</text>
</comment>
<feature type="compositionally biased region" description="Low complexity" evidence="1">
    <location>
        <begin position="74"/>
        <end position="89"/>
    </location>
</feature>